<evidence type="ECO:0000313" key="3">
    <source>
        <dbReference type="Proteomes" id="UP000179001"/>
    </source>
</evidence>
<sequence length="515" mass="58699">MSEFGPNPDHEQVATLKRPQEAVEIKKPREKIELSPAEGLVFEDTGFLIPDNGFSQTNEVPQISRTYLRPMFVGEQGKNMAGDMNMSAIAVKSTVAMGKAACIEHQTRIGNTDYNFVQWKGVGENRVNEQGQKKIEAKGGTMLFPLGKENAMPLFVAEVDEKLLVRFMGAAYHEDLLLEEKQSKLMEQYGLRMPKILTTIKFSRQFCIDNNLPIPDNDDPEDIAGQNPVQHIEANKERINDPELYKKMVGSYEVQDYKSAILGQNVRAFRNVWRVSELEEAMKEKDQEKRIEKVSSILDASRLILAKEFGEDMSNENFLKTFSKLLGRQTAILLENRINQGAMNNHKQDITLAAEICDFDGSYQLNEDYLNDEKNRPAWVGSDEARKKEWTKEKELALYRQILLVGSHIKPVIEALRQGGNETPEVSIVKTYVNSIITNLTPKAKKNLALFLETAENFQDIKDIAGYDLQTQENLAGYQNFFDLIVKEIKGKTEKVQRTIEDVKKIKQIREELKK</sequence>
<gene>
    <name evidence="2" type="ORF">A2478_02960</name>
</gene>
<protein>
    <submittedName>
        <fullName evidence="2">Uncharacterized protein</fullName>
    </submittedName>
</protein>
<comment type="caution">
    <text evidence="2">The sequence shown here is derived from an EMBL/GenBank/DDBJ whole genome shotgun (WGS) entry which is preliminary data.</text>
</comment>
<dbReference type="AlphaFoldDB" id="A0A1F5SZY2"/>
<accession>A0A1F5SZY2</accession>
<dbReference type="EMBL" id="MFGJ01000006">
    <property type="protein sequence ID" value="OGF32260.1"/>
    <property type="molecule type" value="Genomic_DNA"/>
</dbReference>
<organism evidence="2 3">
    <name type="scientific">Candidatus Falkowbacteria bacterium RIFOXYC2_FULL_36_12</name>
    <dbReference type="NCBI Taxonomy" id="1798002"/>
    <lineage>
        <taxon>Bacteria</taxon>
        <taxon>Candidatus Falkowiibacteriota</taxon>
    </lineage>
</organism>
<evidence type="ECO:0000313" key="2">
    <source>
        <dbReference type="EMBL" id="OGF32260.1"/>
    </source>
</evidence>
<feature type="compositionally biased region" description="Basic and acidic residues" evidence="1">
    <location>
        <begin position="8"/>
        <end position="20"/>
    </location>
</feature>
<reference evidence="2 3" key="1">
    <citation type="journal article" date="2016" name="Nat. Commun.">
        <title>Thousands of microbial genomes shed light on interconnected biogeochemical processes in an aquifer system.</title>
        <authorList>
            <person name="Anantharaman K."/>
            <person name="Brown C.T."/>
            <person name="Hug L.A."/>
            <person name="Sharon I."/>
            <person name="Castelle C.J."/>
            <person name="Probst A.J."/>
            <person name="Thomas B.C."/>
            <person name="Singh A."/>
            <person name="Wilkins M.J."/>
            <person name="Karaoz U."/>
            <person name="Brodie E.L."/>
            <person name="Williams K.H."/>
            <person name="Hubbard S.S."/>
            <person name="Banfield J.F."/>
        </authorList>
    </citation>
    <scope>NUCLEOTIDE SEQUENCE [LARGE SCALE GENOMIC DNA]</scope>
</reference>
<name>A0A1F5SZY2_9BACT</name>
<evidence type="ECO:0000256" key="1">
    <source>
        <dbReference type="SAM" id="MobiDB-lite"/>
    </source>
</evidence>
<feature type="region of interest" description="Disordered" evidence="1">
    <location>
        <begin position="1"/>
        <end position="20"/>
    </location>
</feature>
<dbReference type="Proteomes" id="UP000179001">
    <property type="component" value="Unassembled WGS sequence"/>
</dbReference>
<proteinExistence type="predicted"/>